<feature type="domain" description="Transcription regulator Rua1 C-terminal" evidence="2">
    <location>
        <begin position="21"/>
        <end position="122"/>
    </location>
</feature>
<evidence type="ECO:0000313" key="3">
    <source>
        <dbReference type="EMBL" id="ORZ24577.1"/>
    </source>
</evidence>
<dbReference type="AlphaFoldDB" id="A0A1X2IZ46"/>
<gene>
    <name evidence="3" type="ORF">BCR42DRAFT_366019</name>
</gene>
<feature type="region of interest" description="Disordered" evidence="1">
    <location>
        <begin position="126"/>
        <end position="146"/>
    </location>
</feature>
<evidence type="ECO:0000256" key="1">
    <source>
        <dbReference type="SAM" id="MobiDB-lite"/>
    </source>
</evidence>
<evidence type="ECO:0000313" key="4">
    <source>
        <dbReference type="Proteomes" id="UP000193560"/>
    </source>
</evidence>
<sequence length="146" mass="17097">MDAATRDTSAMPRRQNPRYDTDAYTPRWVRYTGQQKQGYCESCQPMGKWLQLKNSAYWYHKQFFHGISSVSGQPFSSPLEQRLNKESDLLEGLCHQCLQFVPICNTKRKNSVLWYRHAHKCHIYDKPKPKASQQSNQSNTMPQSTH</sequence>
<evidence type="ECO:0000259" key="2">
    <source>
        <dbReference type="Pfam" id="PF14616"/>
    </source>
</evidence>
<proteinExistence type="predicted"/>
<keyword evidence="4" id="KW-1185">Reference proteome</keyword>
<feature type="region of interest" description="Disordered" evidence="1">
    <location>
        <begin position="1"/>
        <end position="21"/>
    </location>
</feature>
<dbReference type="OrthoDB" id="5595379at2759"/>
<dbReference type="Pfam" id="PF14616">
    <property type="entry name" value="Rua1_C"/>
    <property type="match status" value="1"/>
</dbReference>
<dbReference type="InterPro" id="IPR028012">
    <property type="entry name" value="Rua1_C"/>
</dbReference>
<name>A0A1X2IZ46_9FUNG</name>
<organism evidence="3 4">
    <name type="scientific">Absidia repens</name>
    <dbReference type="NCBI Taxonomy" id="90262"/>
    <lineage>
        <taxon>Eukaryota</taxon>
        <taxon>Fungi</taxon>
        <taxon>Fungi incertae sedis</taxon>
        <taxon>Mucoromycota</taxon>
        <taxon>Mucoromycotina</taxon>
        <taxon>Mucoromycetes</taxon>
        <taxon>Mucorales</taxon>
        <taxon>Cunninghamellaceae</taxon>
        <taxon>Absidia</taxon>
    </lineage>
</organism>
<reference evidence="3 4" key="1">
    <citation type="submission" date="2016-07" db="EMBL/GenBank/DDBJ databases">
        <title>Pervasive Adenine N6-methylation of Active Genes in Fungi.</title>
        <authorList>
            <consortium name="DOE Joint Genome Institute"/>
            <person name="Mondo S.J."/>
            <person name="Dannebaum R.O."/>
            <person name="Kuo R.C."/>
            <person name="Labutti K."/>
            <person name="Haridas S."/>
            <person name="Kuo A."/>
            <person name="Salamov A."/>
            <person name="Ahrendt S.R."/>
            <person name="Lipzen A."/>
            <person name="Sullivan W."/>
            <person name="Andreopoulos W.B."/>
            <person name="Clum A."/>
            <person name="Lindquist E."/>
            <person name="Daum C."/>
            <person name="Ramamoorthy G.K."/>
            <person name="Gryganskyi A."/>
            <person name="Culley D."/>
            <person name="Magnuson J.K."/>
            <person name="James T.Y."/>
            <person name="O'Malley M.A."/>
            <person name="Stajich J.E."/>
            <person name="Spatafora J.W."/>
            <person name="Visel A."/>
            <person name="Grigoriev I.V."/>
        </authorList>
    </citation>
    <scope>NUCLEOTIDE SEQUENCE [LARGE SCALE GENOMIC DNA]</scope>
    <source>
        <strain evidence="3 4">NRRL 1336</strain>
    </source>
</reference>
<feature type="compositionally biased region" description="Polar residues" evidence="1">
    <location>
        <begin position="131"/>
        <end position="146"/>
    </location>
</feature>
<dbReference type="Proteomes" id="UP000193560">
    <property type="component" value="Unassembled WGS sequence"/>
</dbReference>
<dbReference type="STRING" id="90262.A0A1X2IZ46"/>
<dbReference type="PANTHER" id="PTHR28125:SF3">
    <property type="entry name" value="TRANSCRIPTION REGULATOR RUA1 C-TERMINAL DOMAIN-CONTAINING PROTEIN"/>
    <property type="match status" value="1"/>
</dbReference>
<protein>
    <recommendedName>
        <fullName evidence="2">Transcription regulator Rua1 C-terminal domain-containing protein</fullName>
    </recommendedName>
</protein>
<dbReference type="EMBL" id="MCGE01000002">
    <property type="protein sequence ID" value="ORZ24577.1"/>
    <property type="molecule type" value="Genomic_DNA"/>
</dbReference>
<accession>A0A1X2IZ46</accession>
<dbReference type="PANTHER" id="PTHR28125">
    <property type="entry name" value="MEIOTIC EXPRESSION UP-REGULATED PROTEIN 26"/>
    <property type="match status" value="1"/>
</dbReference>
<comment type="caution">
    <text evidence="3">The sequence shown here is derived from an EMBL/GenBank/DDBJ whole genome shotgun (WGS) entry which is preliminary data.</text>
</comment>